<accession>A0A0G9HFV9</accession>
<protein>
    <submittedName>
        <fullName evidence="5">Short-chain dehydrogenase</fullName>
    </submittedName>
</protein>
<dbReference type="GO" id="GO:0016616">
    <property type="term" value="F:oxidoreductase activity, acting on the CH-OH group of donors, NAD or NADP as acceptor"/>
    <property type="evidence" value="ECO:0007669"/>
    <property type="project" value="InterPro"/>
</dbReference>
<keyword evidence="2" id="KW-0521">NADP</keyword>
<dbReference type="InterPro" id="IPR045313">
    <property type="entry name" value="CBR1-like"/>
</dbReference>
<proteinExistence type="inferred from homology"/>
<dbReference type="PRINTS" id="PR00080">
    <property type="entry name" value="SDRFAMILY"/>
</dbReference>
<dbReference type="STRING" id="1440763.BJI69_07005"/>
<dbReference type="SUPFAM" id="SSF51735">
    <property type="entry name" value="NAD(P)-binding Rossmann-fold domains"/>
    <property type="match status" value="1"/>
</dbReference>
<comment type="similarity">
    <text evidence="1 4">Belongs to the short-chain dehydrogenases/reductases (SDR) family.</text>
</comment>
<dbReference type="KEGG" id="lrz:BJI69_07005"/>
<organism evidence="5 6">
    <name type="scientific">Luteibacter rhizovicinus DSM 16549</name>
    <dbReference type="NCBI Taxonomy" id="1440763"/>
    <lineage>
        <taxon>Bacteria</taxon>
        <taxon>Pseudomonadati</taxon>
        <taxon>Pseudomonadota</taxon>
        <taxon>Gammaproteobacteria</taxon>
        <taxon>Lysobacterales</taxon>
        <taxon>Rhodanobacteraceae</taxon>
        <taxon>Luteibacter</taxon>
    </lineage>
</organism>
<dbReference type="PRINTS" id="PR00081">
    <property type="entry name" value="GDHRDH"/>
</dbReference>
<evidence type="ECO:0000313" key="6">
    <source>
        <dbReference type="Proteomes" id="UP000182987"/>
    </source>
</evidence>
<dbReference type="PANTHER" id="PTHR43490:SF99">
    <property type="entry name" value="SHORT-CHAIN DEHYDROGENASE_REDUCTASE"/>
    <property type="match status" value="1"/>
</dbReference>
<dbReference type="RefSeq" id="WP_046965901.1">
    <property type="nucleotide sequence ID" value="NZ_CP017480.1"/>
</dbReference>
<dbReference type="PANTHER" id="PTHR43490">
    <property type="entry name" value="(+)-NEOMENTHOL DEHYDROGENASE"/>
    <property type="match status" value="1"/>
</dbReference>
<evidence type="ECO:0000256" key="1">
    <source>
        <dbReference type="ARBA" id="ARBA00006484"/>
    </source>
</evidence>
<dbReference type="Proteomes" id="UP000182987">
    <property type="component" value="Chromosome"/>
</dbReference>
<dbReference type="InterPro" id="IPR036291">
    <property type="entry name" value="NAD(P)-bd_dom_sf"/>
</dbReference>
<dbReference type="CDD" id="cd05324">
    <property type="entry name" value="carb_red_PTCR-like_SDR_c"/>
    <property type="match status" value="1"/>
</dbReference>
<dbReference type="OrthoDB" id="5786478at2"/>
<dbReference type="PROSITE" id="PS00061">
    <property type="entry name" value="ADH_SHORT"/>
    <property type="match status" value="1"/>
</dbReference>
<dbReference type="Pfam" id="PF00106">
    <property type="entry name" value="adh_short"/>
    <property type="match status" value="1"/>
</dbReference>
<reference evidence="6" key="1">
    <citation type="submission" date="2016-09" db="EMBL/GenBank/DDBJ databases">
        <authorList>
            <person name="Lysoe E."/>
        </authorList>
    </citation>
    <scope>NUCLEOTIDE SEQUENCE [LARGE SCALE GENOMIC DNA]</scope>
    <source>
        <strain evidence="6">LJ96T</strain>
    </source>
</reference>
<gene>
    <name evidence="5" type="ORF">BJI69_07005</name>
</gene>
<dbReference type="EMBL" id="CP017480">
    <property type="protein sequence ID" value="APG03678.1"/>
    <property type="molecule type" value="Genomic_DNA"/>
</dbReference>
<name>A0A0G9HFV9_9GAMM</name>
<dbReference type="InterPro" id="IPR020904">
    <property type="entry name" value="Sc_DH/Rdtase_CS"/>
</dbReference>
<evidence type="ECO:0000256" key="4">
    <source>
        <dbReference type="RuleBase" id="RU000363"/>
    </source>
</evidence>
<keyword evidence="3" id="KW-0560">Oxidoreductase</keyword>
<keyword evidence="6" id="KW-1185">Reference proteome</keyword>
<evidence type="ECO:0000313" key="5">
    <source>
        <dbReference type="EMBL" id="APG03678.1"/>
    </source>
</evidence>
<evidence type="ECO:0000256" key="2">
    <source>
        <dbReference type="ARBA" id="ARBA00022857"/>
    </source>
</evidence>
<dbReference type="Gene3D" id="3.40.50.720">
    <property type="entry name" value="NAD(P)-binding Rossmann-like Domain"/>
    <property type="match status" value="1"/>
</dbReference>
<dbReference type="PATRIC" id="fig|1440763.5.peg.1851"/>
<sequence length="244" mass="25822">MNATQKVALVTGATRGIGAETVRQLAEQGVLTLLAGRDAGRAEAAAKKLKDEGLPVESIVLDVTNAESIQKAVADVTSRFGRLDILVNNAGILLDSMDKAPSEQSIKVWRETFDTNVFAVVEVTQAFLPLIKAAPAGRIVNVSSLLGSVTNHLDPESKIYHFKVPAYNVSKSAVNAWTVQLAYELRDTKVKVNAVHPGYVKTDMNGGEGEIDVPTGAKSSVGMALLGADGPTGSFTYLGDTIAW</sequence>
<dbReference type="AlphaFoldDB" id="A0A0G9HFV9"/>
<dbReference type="InterPro" id="IPR002347">
    <property type="entry name" value="SDR_fam"/>
</dbReference>
<evidence type="ECO:0000256" key="3">
    <source>
        <dbReference type="ARBA" id="ARBA00023002"/>
    </source>
</evidence>